<dbReference type="InterPro" id="IPR009678">
    <property type="entry name" value="Phage_tail_completion_R"/>
</dbReference>
<gene>
    <name evidence="1" type="ORF">J057_04561</name>
</gene>
<sequence>MSKLQALSDHLAGHFSQLGIRRENFDSFQENGELQPGGGSETELGWHLADWKYRAALVFERIPSNSAGLLLALVQAWLSDHDPEREDAGLDAPQGQVDMNDGNKFADLELTLDFMDPIYLVEAEDGPITWQGRQYEFGDYDLWVAEQGDVTHGADTDLPA</sequence>
<evidence type="ECO:0000313" key="2">
    <source>
        <dbReference type="Proteomes" id="UP000013165"/>
    </source>
</evidence>
<dbReference type="eggNOG" id="ENOG5032XBS">
    <property type="taxonomic scope" value="Bacteria"/>
</dbReference>
<dbReference type="STRING" id="626887.J057_04561"/>
<dbReference type="OrthoDB" id="6915188at2"/>
<dbReference type="AlphaFoldDB" id="N6X0L2"/>
<accession>N6X0L2</accession>
<keyword evidence="2" id="KW-1185">Reference proteome</keyword>
<dbReference type="Pfam" id="PF06891">
    <property type="entry name" value="P2_Phage_GpR"/>
    <property type="match status" value="1"/>
</dbReference>
<dbReference type="HOGENOM" id="CLU_135548_0_0_6"/>
<evidence type="ECO:0000313" key="1">
    <source>
        <dbReference type="EMBL" id="ENO14593.1"/>
    </source>
</evidence>
<reference evidence="1 2" key="1">
    <citation type="journal article" date="2013" name="Genome Announc.">
        <title>Genome Sequence of the Polycyclic Aromatic Hydrocarbon-Degrading Bacterium Strain Marinobacter nanhaiticus D15-8WT.</title>
        <authorList>
            <person name="Cui Z."/>
            <person name="Gao W."/>
            <person name="Li Q."/>
            <person name="Xu G."/>
            <person name="Zheng L."/>
        </authorList>
    </citation>
    <scope>NUCLEOTIDE SEQUENCE [LARGE SCALE GENOMIC DNA]</scope>
    <source>
        <strain evidence="1 2">D15-8W</strain>
    </source>
</reference>
<organism evidence="1 2">
    <name type="scientific">Marinobacter nanhaiticus D15-8W</name>
    <dbReference type="NCBI Taxonomy" id="626887"/>
    <lineage>
        <taxon>Bacteria</taxon>
        <taxon>Pseudomonadati</taxon>
        <taxon>Pseudomonadota</taxon>
        <taxon>Gammaproteobacteria</taxon>
        <taxon>Pseudomonadales</taxon>
        <taxon>Marinobacteraceae</taxon>
        <taxon>Marinobacter</taxon>
    </lineage>
</organism>
<name>N6X0L2_9GAMM</name>
<dbReference type="PATRIC" id="fig|626887.3.peg.898"/>
<dbReference type="Proteomes" id="UP000013165">
    <property type="component" value="Unassembled WGS sequence"/>
</dbReference>
<proteinExistence type="predicted"/>
<dbReference type="RefSeq" id="WP_004578890.1">
    <property type="nucleotide sequence ID" value="NZ_AP028878.1"/>
</dbReference>
<dbReference type="EMBL" id="APLQ01000011">
    <property type="protein sequence ID" value="ENO14593.1"/>
    <property type="molecule type" value="Genomic_DNA"/>
</dbReference>
<protein>
    <submittedName>
        <fullName evidence="1">Phage tail protein</fullName>
    </submittedName>
</protein>
<comment type="caution">
    <text evidence="1">The sequence shown here is derived from an EMBL/GenBank/DDBJ whole genome shotgun (WGS) entry which is preliminary data.</text>
</comment>